<dbReference type="GO" id="GO:0016787">
    <property type="term" value="F:hydrolase activity"/>
    <property type="evidence" value="ECO:0007669"/>
    <property type="project" value="UniProtKB-KW"/>
</dbReference>
<evidence type="ECO:0000313" key="2">
    <source>
        <dbReference type="Proteomes" id="UP001518140"/>
    </source>
</evidence>
<reference evidence="1 2" key="1">
    <citation type="submission" date="2020-02" db="EMBL/GenBank/DDBJ databases">
        <title>Whole-genome analyses of novel actinobacteria.</title>
        <authorList>
            <person name="Sahin N."/>
            <person name="Tokatli A."/>
        </authorList>
    </citation>
    <scope>NUCLEOTIDE SEQUENCE [LARGE SCALE GENOMIC DNA]</scope>
    <source>
        <strain evidence="1 2">YC419</strain>
    </source>
</reference>
<organism evidence="1 2">
    <name type="scientific">Streptomyces ureilyticus</name>
    <dbReference type="NCBI Taxonomy" id="1775131"/>
    <lineage>
        <taxon>Bacteria</taxon>
        <taxon>Bacillati</taxon>
        <taxon>Actinomycetota</taxon>
        <taxon>Actinomycetes</taxon>
        <taxon>Kitasatosporales</taxon>
        <taxon>Streptomycetaceae</taxon>
        <taxon>Streptomyces</taxon>
    </lineage>
</organism>
<dbReference type="EMBL" id="JAAKZX010000155">
    <property type="protein sequence ID" value="NGO46979.1"/>
    <property type="molecule type" value="Genomic_DNA"/>
</dbReference>
<dbReference type="PANTHER" id="PTHR37946:SF1">
    <property type="entry name" value="SLL1969 PROTEIN"/>
    <property type="match status" value="1"/>
</dbReference>
<accession>A0ABX0E177</accession>
<dbReference type="SUPFAM" id="SSF53474">
    <property type="entry name" value="alpha/beta-Hydrolases"/>
    <property type="match status" value="1"/>
</dbReference>
<keyword evidence="1" id="KW-0378">Hydrolase</keyword>
<sequence>MTVRLAGLPLDLALWGVRQFAGLLGAVDRRLLPDESDREGEPEVSGMPVVFVHGLADRPSIFSKLQNGLRGCGAGPFVTATYSVLNPDIRVAAHMLGEQVERVRKQNGDRPVCLVGHSMGGLIARYYVQRLGGDAHVPLVITLATPHSGTAMALWAPPHPVLRQLRPGSPLLAELAEPCAGCRSQFVALYSNLDEAIIPSSRGRIDHPDLRVRNVLVDGVGHLMLPVHGMVIHEVREVLTEAMELPLAG</sequence>
<dbReference type="Proteomes" id="UP001518140">
    <property type="component" value="Unassembled WGS sequence"/>
</dbReference>
<evidence type="ECO:0000313" key="1">
    <source>
        <dbReference type="EMBL" id="NGO46979.1"/>
    </source>
</evidence>
<name>A0ABX0E177_9ACTN</name>
<proteinExistence type="predicted"/>
<comment type="caution">
    <text evidence="1">The sequence shown here is derived from an EMBL/GenBank/DDBJ whole genome shotgun (WGS) entry which is preliminary data.</text>
</comment>
<dbReference type="InterPro" id="IPR029058">
    <property type="entry name" value="AB_hydrolase_fold"/>
</dbReference>
<dbReference type="PANTHER" id="PTHR37946">
    <property type="entry name" value="SLL1969 PROTEIN"/>
    <property type="match status" value="1"/>
</dbReference>
<protein>
    <submittedName>
        <fullName evidence="1">Alpha/beta fold hydrolase</fullName>
    </submittedName>
</protein>
<dbReference type="Pfam" id="PF02089">
    <property type="entry name" value="Palm_thioest"/>
    <property type="match status" value="1"/>
</dbReference>
<dbReference type="Gene3D" id="3.40.50.1820">
    <property type="entry name" value="alpha/beta hydrolase"/>
    <property type="match status" value="1"/>
</dbReference>
<gene>
    <name evidence="1" type="ORF">G6048_34385</name>
</gene>
<keyword evidence="2" id="KW-1185">Reference proteome</keyword>
<dbReference type="RefSeq" id="WP_165343506.1">
    <property type="nucleotide sequence ID" value="NZ_JAAKZX010000155.1"/>
</dbReference>